<dbReference type="AlphaFoldDB" id="A0A8H5C4A8"/>
<gene>
    <name evidence="2" type="ORF">D9611_009933</name>
</gene>
<sequence length="374" mass="42090">MVTSLANFSTPTMAAFTGLLGSEGAFYAGQSTTDVHFTDAGNAGPPIKHRLRVVCVVPGVSFAFPESTMGAGGAWIHNPYLWPLMEYMDHGVGMGAGPAVRLHPIGFVYQNQPFIGYITLWSHRTTFRWLLPPGDIRYYQHYRRTRHDFGSTPAMIPGRAPKIFRTLTNATHLFASNPQRRLDSECRNIYHSQANRDPIKRPRQRSSLRRKPNEPGAGPWNLSKPSNRPTFVNKPTTAKLQSSLALLNQNSRTLQPASRRCVDPPHHTTVRLGRVRHRSAWTLLITPIHDHTALVKARAMPSHWRIQRGGAQVLHHEDLNDVPYNQHHDRGVPGRCGDPALPTRQPIRDDIASFEHRAFTRRGILAAEVFFTKI</sequence>
<feature type="compositionally biased region" description="Basic residues" evidence="1">
    <location>
        <begin position="201"/>
        <end position="210"/>
    </location>
</feature>
<name>A0A8H5C4A8_9AGAR</name>
<comment type="caution">
    <text evidence="2">The sequence shown here is derived from an EMBL/GenBank/DDBJ whole genome shotgun (WGS) entry which is preliminary data.</text>
</comment>
<keyword evidence="3" id="KW-1185">Reference proteome</keyword>
<organism evidence="2 3">
    <name type="scientific">Ephemerocybe angulata</name>
    <dbReference type="NCBI Taxonomy" id="980116"/>
    <lineage>
        <taxon>Eukaryota</taxon>
        <taxon>Fungi</taxon>
        <taxon>Dikarya</taxon>
        <taxon>Basidiomycota</taxon>
        <taxon>Agaricomycotina</taxon>
        <taxon>Agaricomycetes</taxon>
        <taxon>Agaricomycetidae</taxon>
        <taxon>Agaricales</taxon>
        <taxon>Agaricineae</taxon>
        <taxon>Psathyrellaceae</taxon>
        <taxon>Ephemerocybe</taxon>
    </lineage>
</organism>
<reference evidence="2 3" key="1">
    <citation type="journal article" date="2020" name="ISME J.">
        <title>Uncovering the hidden diversity of litter-decomposition mechanisms in mushroom-forming fungi.</title>
        <authorList>
            <person name="Floudas D."/>
            <person name="Bentzer J."/>
            <person name="Ahren D."/>
            <person name="Johansson T."/>
            <person name="Persson P."/>
            <person name="Tunlid A."/>
        </authorList>
    </citation>
    <scope>NUCLEOTIDE SEQUENCE [LARGE SCALE GENOMIC DNA]</scope>
    <source>
        <strain evidence="2 3">CBS 175.51</strain>
    </source>
</reference>
<feature type="region of interest" description="Disordered" evidence="1">
    <location>
        <begin position="190"/>
        <end position="234"/>
    </location>
</feature>
<accession>A0A8H5C4A8</accession>
<dbReference type="Proteomes" id="UP000541558">
    <property type="component" value="Unassembled WGS sequence"/>
</dbReference>
<evidence type="ECO:0000313" key="3">
    <source>
        <dbReference type="Proteomes" id="UP000541558"/>
    </source>
</evidence>
<dbReference type="OrthoDB" id="10482196at2759"/>
<dbReference type="EMBL" id="JAACJK010000065">
    <property type="protein sequence ID" value="KAF5334937.1"/>
    <property type="molecule type" value="Genomic_DNA"/>
</dbReference>
<protein>
    <submittedName>
        <fullName evidence="2">Uncharacterized protein</fullName>
    </submittedName>
</protein>
<evidence type="ECO:0000313" key="2">
    <source>
        <dbReference type="EMBL" id="KAF5334937.1"/>
    </source>
</evidence>
<proteinExistence type="predicted"/>
<feature type="compositionally biased region" description="Polar residues" evidence="1">
    <location>
        <begin position="223"/>
        <end position="234"/>
    </location>
</feature>
<evidence type="ECO:0000256" key="1">
    <source>
        <dbReference type="SAM" id="MobiDB-lite"/>
    </source>
</evidence>